<protein>
    <submittedName>
        <fullName evidence="1">Uncharacterized protein</fullName>
    </submittedName>
</protein>
<name>A0A1L7XFM7_9HELO</name>
<sequence>MRFFNTLKEAGGYKSWKSTRFPYNLKGRLSICLDDWHSALRNSWAWVGIKTHPEDGDCENALDEMHEHFGADAYVGDVLCYKFDEQGKGQCVRKTFPILEKLEKLNLLKDRHFVPKDALPSDWDYMDEGHREYFLRAGAGNASRLCPLECHQKKSFAVPCLQFPGSHNQIRKGVRTNLPTRESNTFTFTKITPKRQSLKLDLIESYNLHGGFQHRHGIRRGILNTGQSANIAYTIPHSRPPTRIARWDIQTCLCSSKTSNSTPHSPISQISASPSEFTFDMYATHGDSIWYKDYWRPTMTLFSEVPPSWTHLVRKVELVFVFSEGDCENARWYLLPWLVGWTKNGTLKEMTLTGYGATNFRQMLDIRKDKERNIHVDRWNRPGLFMPLFQLMQEAGVSEFDKLIGDHNLKRRLNVYIDDLHKVKARGNGWKHAIKSDDYHDALDEMHEYFGADLYAGGLMQEAGVSEFDKLIGDHNLKRRLNVYIDDLHKVKARGNGWKHAIKSDDYHDALDEMHEYFGADLYAGGVLAYQNGKRVQSSSLQVMWFAFQRLSGRLVDGSFVGWEILIQHSPTSYGLLLGIRNLVCCLTSASSPRGWYHIADLQNFLS</sequence>
<reference evidence="1 2" key="1">
    <citation type="submission" date="2016-03" db="EMBL/GenBank/DDBJ databases">
        <authorList>
            <person name="Ploux O."/>
        </authorList>
    </citation>
    <scope>NUCLEOTIDE SEQUENCE [LARGE SCALE GENOMIC DNA]</scope>
    <source>
        <strain evidence="1 2">UAMH 11012</strain>
    </source>
</reference>
<organism evidence="1 2">
    <name type="scientific">Phialocephala subalpina</name>
    <dbReference type="NCBI Taxonomy" id="576137"/>
    <lineage>
        <taxon>Eukaryota</taxon>
        <taxon>Fungi</taxon>
        <taxon>Dikarya</taxon>
        <taxon>Ascomycota</taxon>
        <taxon>Pezizomycotina</taxon>
        <taxon>Leotiomycetes</taxon>
        <taxon>Helotiales</taxon>
        <taxon>Mollisiaceae</taxon>
        <taxon>Phialocephala</taxon>
        <taxon>Phialocephala fortinii species complex</taxon>
    </lineage>
</organism>
<dbReference type="OrthoDB" id="5413827at2759"/>
<evidence type="ECO:0000313" key="1">
    <source>
        <dbReference type="EMBL" id="CZR63776.1"/>
    </source>
</evidence>
<gene>
    <name evidence="1" type="ORF">PAC_13673</name>
</gene>
<keyword evidence="2" id="KW-1185">Reference proteome</keyword>
<dbReference type="EMBL" id="FJOG01000024">
    <property type="protein sequence ID" value="CZR63776.1"/>
    <property type="molecule type" value="Genomic_DNA"/>
</dbReference>
<evidence type="ECO:0000313" key="2">
    <source>
        <dbReference type="Proteomes" id="UP000184330"/>
    </source>
</evidence>
<dbReference type="AlphaFoldDB" id="A0A1L7XFM7"/>
<dbReference type="Proteomes" id="UP000184330">
    <property type="component" value="Unassembled WGS sequence"/>
</dbReference>
<proteinExistence type="predicted"/>
<accession>A0A1L7XFM7</accession>